<evidence type="ECO:0000259" key="5">
    <source>
        <dbReference type="Pfam" id="PF00808"/>
    </source>
</evidence>
<dbReference type="InterPro" id="IPR009072">
    <property type="entry name" value="Histone-fold"/>
</dbReference>
<reference evidence="6" key="1">
    <citation type="journal article" date="2009" name="Rice">
        <title>De Novo Next Generation Sequencing of Plant Genomes.</title>
        <authorList>
            <person name="Rounsley S."/>
            <person name="Marri P.R."/>
            <person name="Yu Y."/>
            <person name="He R."/>
            <person name="Sisneros N."/>
            <person name="Goicoechea J.L."/>
            <person name="Lee S.J."/>
            <person name="Angelova A."/>
            <person name="Kudrna D."/>
            <person name="Luo M."/>
            <person name="Affourtit J."/>
            <person name="Desany B."/>
            <person name="Knight J."/>
            <person name="Niazi F."/>
            <person name="Egholm M."/>
            <person name="Wing R.A."/>
        </authorList>
    </citation>
    <scope>NUCLEOTIDE SEQUENCE [LARGE SCALE GENOMIC DNA]</scope>
    <source>
        <strain evidence="6">cv. IRGC 105608</strain>
    </source>
</reference>
<evidence type="ECO:0000313" key="7">
    <source>
        <dbReference type="Proteomes" id="UP000026960"/>
    </source>
</evidence>
<dbReference type="GO" id="GO:0016602">
    <property type="term" value="C:CCAAT-binding factor complex"/>
    <property type="evidence" value="ECO:0007669"/>
    <property type="project" value="InterPro"/>
</dbReference>
<dbReference type="HOGENOM" id="CLU_119759_0_0_1"/>
<dbReference type="Proteomes" id="UP000026960">
    <property type="component" value="Chromosome 2"/>
</dbReference>
<dbReference type="Gramene" id="OBART02G30870.1">
    <property type="protein sequence ID" value="OBART02G30870.1"/>
    <property type="gene ID" value="OBART02G30870"/>
</dbReference>
<evidence type="ECO:0000256" key="4">
    <source>
        <dbReference type="SAM" id="MobiDB-lite"/>
    </source>
</evidence>
<sequence>MAGNRKRGGRNMDQVEKAAVRSDGVGGSATNAELPMANLVRLMKKVLPGKAKIGGAAKGLTHDCAVEFVGFVGDEASEKAKAEHRRTVAPEDYLGSFGDLGFDRYVDPMDAYIHGYREFERAGGNRRVAPPPPAAATPLTPGGPTFTDAELQFLRSVIPSRSDDEYSGSSPAIGGYGYGYGYGKNM</sequence>
<dbReference type="InterPro" id="IPR003958">
    <property type="entry name" value="CBFA_NFYB_domain"/>
</dbReference>
<dbReference type="GO" id="GO:0046982">
    <property type="term" value="F:protein heterodimerization activity"/>
    <property type="evidence" value="ECO:0007669"/>
    <property type="project" value="InterPro"/>
</dbReference>
<dbReference type="STRING" id="65489.A0A0D3F9X9"/>
<accession>A0A0D3F9X9</accession>
<keyword evidence="7" id="KW-1185">Reference proteome</keyword>
<dbReference type="AlphaFoldDB" id="A0A0D3F9X9"/>
<dbReference type="GO" id="GO:0001228">
    <property type="term" value="F:DNA-binding transcription activator activity, RNA polymerase II-specific"/>
    <property type="evidence" value="ECO:0007669"/>
    <property type="project" value="InterPro"/>
</dbReference>
<keyword evidence="2" id="KW-0805">Transcription regulation</keyword>
<evidence type="ECO:0000256" key="2">
    <source>
        <dbReference type="ARBA" id="ARBA00023015"/>
    </source>
</evidence>
<evidence type="ECO:0000256" key="3">
    <source>
        <dbReference type="ARBA" id="ARBA00023163"/>
    </source>
</evidence>
<dbReference type="GO" id="GO:0000978">
    <property type="term" value="F:RNA polymerase II cis-regulatory region sequence-specific DNA binding"/>
    <property type="evidence" value="ECO:0007669"/>
    <property type="project" value="TreeGrafter"/>
</dbReference>
<reference evidence="6" key="2">
    <citation type="submission" date="2015-03" db="UniProtKB">
        <authorList>
            <consortium name="EnsemblPlants"/>
        </authorList>
    </citation>
    <scope>IDENTIFICATION</scope>
</reference>
<protein>
    <recommendedName>
        <fullName evidence="5">Transcription factor CBF/NF-Y/archaeal histone domain-containing protein</fullName>
    </recommendedName>
</protein>
<comment type="similarity">
    <text evidence="1">Belongs to the NFYB/HAP3 subunit family.</text>
</comment>
<dbReference type="Gene3D" id="1.10.20.10">
    <property type="entry name" value="Histone, subunit A"/>
    <property type="match status" value="1"/>
</dbReference>
<dbReference type="eggNOG" id="KOG0869">
    <property type="taxonomic scope" value="Eukaryota"/>
</dbReference>
<dbReference type="PANTHER" id="PTHR11064">
    <property type="entry name" value="CCAAT-BINDING TRANSCRIPTION FACTOR-RELATED"/>
    <property type="match status" value="1"/>
</dbReference>
<evidence type="ECO:0000256" key="1">
    <source>
        <dbReference type="ARBA" id="ARBA00009053"/>
    </source>
</evidence>
<dbReference type="InterPro" id="IPR027113">
    <property type="entry name" value="Transc_fact_NFYB/HAP3"/>
</dbReference>
<name>A0A0D3F9X9_9ORYZ</name>
<organism evidence="6">
    <name type="scientific">Oryza barthii</name>
    <dbReference type="NCBI Taxonomy" id="65489"/>
    <lineage>
        <taxon>Eukaryota</taxon>
        <taxon>Viridiplantae</taxon>
        <taxon>Streptophyta</taxon>
        <taxon>Embryophyta</taxon>
        <taxon>Tracheophyta</taxon>
        <taxon>Spermatophyta</taxon>
        <taxon>Magnoliopsida</taxon>
        <taxon>Liliopsida</taxon>
        <taxon>Poales</taxon>
        <taxon>Poaceae</taxon>
        <taxon>BOP clade</taxon>
        <taxon>Oryzoideae</taxon>
        <taxon>Oryzeae</taxon>
        <taxon>Oryzinae</taxon>
        <taxon>Oryza</taxon>
    </lineage>
</organism>
<dbReference type="SUPFAM" id="SSF47113">
    <property type="entry name" value="Histone-fold"/>
    <property type="match status" value="1"/>
</dbReference>
<dbReference type="PANTHER" id="PTHR11064:SF177">
    <property type="entry name" value="NUCLEAR TRANSCRIPTION FACTOR Y SUBUNIT B-1"/>
    <property type="match status" value="1"/>
</dbReference>
<proteinExistence type="inferred from homology"/>
<evidence type="ECO:0000313" key="6">
    <source>
        <dbReference type="EnsemblPlants" id="OBART02G30870.1"/>
    </source>
</evidence>
<feature type="region of interest" description="Disordered" evidence="4">
    <location>
        <begin position="123"/>
        <end position="142"/>
    </location>
</feature>
<dbReference type="Pfam" id="PF00808">
    <property type="entry name" value="CBFD_NFYB_HMF"/>
    <property type="match status" value="1"/>
</dbReference>
<keyword evidence="3" id="KW-0804">Transcription</keyword>
<dbReference type="EnsemblPlants" id="OBART02G30870.1">
    <property type="protein sequence ID" value="OBART02G30870.1"/>
    <property type="gene ID" value="OBART02G30870"/>
</dbReference>
<dbReference type="PaxDb" id="65489-OBART02G30870.1"/>
<feature type="domain" description="Transcription factor CBF/NF-Y/archaeal histone" evidence="5">
    <location>
        <begin position="32"/>
        <end position="92"/>
    </location>
</feature>
<dbReference type="CDD" id="cd22907">
    <property type="entry name" value="HFD_NFYB"/>
    <property type="match status" value="1"/>
</dbReference>